<evidence type="ECO:0000313" key="1">
    <source>
        <dbReference type="EMBL" id="CAG8506410.1"/>
    </source>
</evidence>
<reference evidence="1" key="1">
    <citation type="submission" date="2021-06" db="EMBL/GenBank/DDBJ databases">
        <authorList>
            <person name="Kallberg Y."/>
            <person name="Tangrot J."/>
            <person name="Rosling A."/>
        </authorList>
    </citation>
    <scope>NUCLEOTIDE SEQUENCE</scope>
    <source>
        <strain evidence="1">AZ414A</strain>
    </source>
</reference>
<dbReference type="AlphaFoldDB" id="A0A9N8ZTN5"/>
<name>A0A9N8ZTN5_9GLOM</name>
<keyword evidence="2" id="KW-1185">Reference proteome</keyword>
<evidence type="ECO:0000313" key="2">
    <source>
        <dbReference type="Proteomes" id="UP000789706"/>
    </source>
</evidence>
<accession>A0A9N8ZTN5</accession>
<dbReference type="Proteomes" id="UP000789706">
    <property type="component" value="Unassembled WGS sequence"/>
</dbReference>
<dbReference type="EMBL" id="CAJVPK010000408">
    <property type="protein sequence ID" value="CAG8506410.1"/>
    <property type="molecule type" value="Genomic_DNA"/>
</dbReference>
<protein>
    <submittedName>
        <fullName evidence="1">8151_t:CDS:1</fullName>
    </submittedName>
</protein>
<comment type="caution">
    <text evidence="1">The sequence shown here is derived from an EMBL/GenBank/DDBJ whole genome shotgun (WGS) entry which is preliminary data.</text>
</comment>
<proteinExistence type="predicted"/>
<organism evidence="1 2">
    <name type="scientific">Diversispora eburnea</name>
    <dbReference type="NCBI Taxonomy" id="1213867"/>
    <lineage>
        <taxon>Eukaryota</taxon>
        <taxon>Fungi</taxon>
        <taxon>Fungi incertae sedis</taxon>
        <taxon>Mucoromycota</taxon>
        <taxon>Glomeromycotina</taxon>
        <taxon>Glomeromycetes</taxon>
        <taxon>Diversisporales</taxon>
        <taxon>Diversisporaceae</taxon>
        <taxon>Diversispora</taxon>
    </lineage>
</organism>
<sequence length="60" mass="7074">MCDRPLNIHDLIRYTLYSEVQLSGIKALFIHLEIHSKYESILLTKDLCRNIWNSASPRFP</sequence>
<gene>
    <name evidence="1" type="ORF">DEBURN_LOCUS4947</name>
</gene>